<dbReference type="EMBL" id="JBJQOH010000001">
    <property type="protein sequence ID" value="KAL3702340.1"/>
    <property type="molecule type" value="Genomic_DNA"/>
</dbReference>
<proteinExistence type="predicted"/>
<evidence type="ECO:0008006" key="5">
    <source>
        <dbReference type="Google" id="ProtNLM"/>
    </source>
</evidence>
<feature type="compositionally biased region" description="Low complexity" evidence="2">
    <location>
        <begin position="378"/>
        <end position="389"/>
    </location>
</feature>
<feature type="compositionally biased region" description="Low complexity" evidence="2">
    <location>
        <begin position="262"/>
        <end position="277"/>
    </location>
</feature>
<dbReference type="InterPro" id="IPR038795">
    <property type="entry name" value="MED8_plant"/>
</dbReference>
<evidence type="ECO:0000313" key="4">
    <source>
        <dbReference type="Proteomes" id="UP001633002"/>
    </source>
</evidence>
<evidence type="ECO:0000256" key="2">
    <source>
        <dbReference type="SAM" id="MobiDB-lite"/>
    </source>
</evidence>
<dbReference type="PANTHER" id="PTHR35552:SF1">
    <property type="entry name" value="MEDIATOR OF RNA POLYMERASE II TRANSCRIPTION SUBUNIT 8"/>
    <property type="match status" value="1"/>
</dbReference>
<feature type="compositionally biased region" description="Polar residues" evidence="2">
    <location>
        <begin position="292"/>
        <end position="315"/>
    </location>
</feature>
<name>A0ABD3IIV5_9MARC</name>
<dbReference type="Proteomes" id="UP001633002">
    <property type="component" value="Unassembled WGS sequence"/>
</dbReference>
<feature type="compositionally biased region" description="Low complexity" evidence="2">
    <location>
        <begin position="349"/>
        <end position="366"/>
    </location>
</feature>
<accession>A0ABD3IIV5</accession>
<keyword evidence="1" id="KW-0175">Coiled coil</keyword>
<dbReference type="AlphaFoldDB" id="A0ABD3IIV5"/>
<sequence length="577" mass="63715">MANQGQMQQMQQPQNLGQAQGKDSLAPVLQQLNLTSLRTRTQDLHNAIGRILHTFHTNPSLKWTEVLGQFAMVNVELLNLIDDVKPILKMFVVYPKNVNAENAPILPIMLSSKLLPEMEAEEAALKEKILASLSAYNMNVQSDNLQRQIESVRAACDIAEKVITEARKVYGLGTRQGPVPLATMDKLNVARIAEQEKLLRAATNFGEGLRTTSEQQQQPSSLPPHLASVLATPQDSRTAFGDAGFAKTSAAPVLPPTGHRSVGTPQQTSVPQVTTRVHTPSQPVGVAGIASASPSQVPYVNSPRSGGTNFNVPSPQQQQQQAAQLSYLQNKMRTQQQLQAQRQQQQQQALHQQQQQQQQQQAQLRRPATPPIPQVGGQSQAQAAQPLLHQQQQQKLQQLQQQAHLQQLQQQHQAHQQQSQLQQQLQAQQDRHSLQQLQAQQQQQQQQNLQQMQASQPMMGSNQLQQGNQVRNQMGQMGNSMTSLYGGGGNTLLTSNMYQQGNMSGNALGGNQPQRNVSSQMLTDSMYIGGGTQMAQGTSNLGMQMQQQLVNQPNYMNMFNNTTQSNFGQNRQQQPPS</sequence>
<keyword evidence="4" id="KW-1185">Reference proteome</keyword>
<comment type="caution">
    <text evidence="3">The sequence shown here is derived from an EMBL/GenBank/DDBJ whole genome shotgun (WGS) entry which is preliminary data.</text>
</comment>
<gene>
    <name evidence="3" type="ORF">R1sor_020362</name>
</gene>
<evidence type="ECO:0000313" key="3">
    <source>
        <dbReference type="EMBL" id="KAL3702340.1"/>
    </source>
</evidence>
<organism evidence="3 4">
    <name type="scientific">Riccia sorocarpa</name>
    <dbReference type="NCBI Taxonomy" id="122646"/>
    <lineage>
        <taxon>Eukaryota</taxon>
        <taxon>Viridiplantae</taxon>
        <taxon>Streptophyta</taxon>
        <taxon>Embryophyta</taxon>
        <taxon>Marchantiophyta</taxon>
        <taxon>Marchantiopsida</taxon>
        <taxon>Marchantiidae</taxon>
        <taxon>Marchantiales</taxon>
        <taxon>Ricciaceae</taxon>
        <taxon>Riccia</taxon>
    </lineage>
</organism>
<feature type="coiled-coil region" evidence="1">
    <location>
        <begin position="389"/>
        <end position="454"/>
    </location>
</feature>
<feature type="compositionally biased region" description="Low complexity" evidence="2">
    <location>
        <begin position="1"/>
        <end position="21"/>
    </location>
</feature>
<protein>
    <recommendedName>
        <fullName evidence="5">Mediator of RNA polymerase II transcription subunit 8</fullName>
    </recommendedName>
</protein>
<dbReference type="PANTHER" id="PTHR35552">
    <property type="entry name" value="MEDIATOR OF RNA POLYMERASE II TRANSCRIPTION SUBUNIT 8"/>
    <property type="match status" value="1"/>
</dbReference>
<feature type="region of interest" description="Disordered" evidence="2">
    <location>
        <begin position="249"/>
        <end position="325"/>
    </location>
</feature>
<feature type="region of interest" description="Disordered" evidence="2">
    <location>
        <begin position="349"/>
        <end position="389"/>
    </location>
</feature>
<evidence type="ECO:0000256" key="1">
    <source>
        <dbReference type="SAM" id="Coils"/>
    </source>
</evidence>
<reference evidence="3 4" key="1">
    <citation type="submission" date="2024-09" db="EMBL/GenBank/DDBJ databases">
        <title>Chromosome-scale assembly of Riccia sorocarpa.</title>
        <authorList>
            <person name="Paukszto L."/>
        </authorList>
    </citation>
    <scope>NUCLEOTIDE SEQUENCE [LARGE SCALE GENOMIC DNA]</scope>
    <source>
        <strain evidence="3">LP-2024</strain>
        <tissue evidence="3">Aerial parts of the thallus</tissue>
    </source>
</reference>
<feature type="region of interest" description="Disordered" evidence="2">
    <location>
        <begin position="1"/>
        <end position="22"/>
    </location>
</feature>